<dbReference type="EMBL" id="KV424071">
    <property type="protein sequence ID" value="KZT52293.1"/>
    <property type="molecule type" value="Genomic_DNA"/>
</dbReference>
<reference evidence="4 5" key="1">
    <citation type="journal article" date="2016" name="Mol. Biol. Evol.">
        <title>Comparative Genomics of Early-Diverging Mushroom-Forming Fungi Provides Insights into the Origins of Lignocellulose Decay Capabilities.</title>
        <authorList>
            <person name="Nagy L.G."/>
            <person name="Riley R."/>
            <person name="Tritt A."/>
            <person name="Adam C."/>
            <person name="Daum C."/>
            <person name="Floudas D."/>
            <person name="Sun H."/>
            <person name="Yadav J.S."/>
            <person name="Pangilinan J."/>
            <person name="Larsson K.H."/>
            <person name="Matsuura K."/>
            <person name="Barry K."/>
            <person name="Labutti K."/>
            <person name="Kuo R."/>
            <person name="Ohm R.A."/>
            <person name="Bhattacharya S.S."/>
            <person name="Shirouzu T."/>
            <person name="Yoshinaga Y."/>
            <person name="Martin F.M."/>
            <person name="Grigoriev I.V."/>
            <person name="Hibbett D.S."/>
        </authorList>
    </citation>
    <scope>NUCLEOTIDE SEQUENCE [LARGE SCALE GENOMIC DNA]</scope>
    <source>
        <strain evidence="4 5">HHB12733</strain>
    </source>
</reference>
<proteinExistence type="predicted"/>
<protein>
    <recommendedName>
        <fullName evidence="6">Kinase-like protein</fullName>
    </recommendedName>
</protein>
<dbReference type="AlphaFoldDB" id="A0A165D8H4"/>
<dbReference type="InterPro" id="IPR011009">
    <property type="entry name" value="Kinase-like_dom_sf"/>
</dbReference>
<feature type="domain" description="Zn(2)-C6 fungal-type" evidence="3">
    <location>
        <begin position="43"/>
        <end position="74"/>
    </location>
</feature>
<organism evidence="4 5">
    <name type="scientific">Calocera cornea HHB12733</name>
    <dbReference type="NCBI Taxonomy" id="1353952"/>
    <lineage>
        <taxon>Eukaryota</taxon>
        <taxon>Fungi</taxon>
        <taxon>Dikarya</taxon>
        <taxon>Basidiomycota</taxon>
        <taxon>Agaricomycotina</taxon>
        <taxon>Dacrymycetes</taxon>
        <taxon>Dacrymycetales</taxon>
        <taxon>Dacrymycetaceae</taxon>
        <taxon>Calocera</taxon>
    </lineage>
</organism>
<dbReference type="PROSITE" id="PS50048">
    <property type="entry name" value="ZN2_CY6_FUNGAL_2"/>
    <property type="match status" value="1"/>
</dbReference>
<dbReference type="InterPro" id="IPR001138">
    <property type="entry name" value="Zn2Cys6_DnaBD"/>
</dbReference>
<evidence type="ECO:0000259" key="3">
    <source>
        <dbReference type="PROSITE" id="PS50048"/>
    </source>
</evidence>
<dbReference type="Pfam" id="PF00172">
    <property type="entry name" value="Zn_clus"/>
    <property type="match status" value="1"/>
</dbReference>
<accession>A0A165D8H4</accession>
<evidence type="ECO:0000259" key="2">
    <source>
        <dbReference type="PROSITE" id="PS50011"/>
    </source>
</evidence>
<dbReference type="Proteomes" id="UP000076842">
    <property type="component" value="Unassembled WGS sequence"/>
</dbReference>
<dbReference type="SUPFAM" id="SSF48371">
    <property type="entry name" value="ARM repeat"/>
    <property type="match status" value="1"/>
</dbReference>
<dbReference type="PROSITE" id="PS50011">
    <property type="entry name" value="PROTEIN_KINASE_DOM"/>
    <property type="match status" value="1"/>
</dbReference>
<dbReference type="CDD" id="cd00067">
    <property type="entry name" value="GAL4"/>
    <property type="match status" value="1"/>
</dbReference>
<dbReference type="GO" id="GO:0000981">
    <property type="term" value="F:DNA-binding transcription factor activity, RNA polymerase II-specific"/>
    <property type="evidence" value="ECO:0007669"/>
    <property type="project" value="InterPro"/>
</dbReference>
<keyword evidence="5" id="KW-1185">Reference proteome</keyword>
<dbReference type="InterPro" id="IPR001245">
    <property type="entry name" value="Ser-Thr/Tyr_kinase_cat_dom"/>
</dbReference>
<dbReference type="GO" id="GO:0008270">
    <property type="term" value="F:zinc ion binding"/>
    <property type="evidence" value="ECO:0007669"/>
    <property type="project" value="InterPro"/>
</dbReference>
<feature type="compositionally biased region" description="Polar residues" evidence="1">
    <location>
        <begin position="1164"/>
        <end position="1177"/>
    </location>
</feature>
<dbReference type="GO" id="GO:0005524">
    <property type="term" value="F:ATP binding"/>
    <property type="evidence" value="ECO:0007669"/>
    <property type="project" value="InterPro"/>
</dbReference>
<dbReference type="InterPro" id="IPR008271">
    <property type="entry name" value="Ser/Thr_kinase_AS"/>
</dbReference>
<feature type="region of interest" description="Disordered" evidence="1">
    <location>
        <begin position="1147"/>
        <end position="1183"/>
    </location>
</feature>
<evidence type="ECO:0000256" key="1">
    <source>
        <dbReference type="SAM" id="MobiDB-lite"/>
    </source>
</evidence>
<dbReference type="InterPro" id="IPR051681">
    <property type="entry name" value="Ser/Thr_Kinases-Pseudokinases"/>
</dbReference>
<name>A0A165D8H4_9BASI</name>
<evidence type="ECO:0000313" key="5">
    <source>
        <dbReference type="Proteomes" id="UP000076842"/>
    </source>
</evidence>
<dbReference type="InterPro" id="IPR016024">
    <property type="entry name" value="ARM-type_fold"/>
</dbReference>
<dbReference type="PANTHER" id="PTHR44329">
    <property type="entry name" value="SERINE/THREONINE-PROTEIN KINASE TNNI3K-RELATED"/>
    <property type="match status" value="1"/>
</dbReference>
<evidence type="ECO:0000313" key="4">
    <source>
        <dbReference type="EMBL" id="KZT52293.1"/>
    </source>
</evidence>
<dbReference type="PROSITE" id="PS00108">
    <property type="entry name" value="PROTEIN_KINASE_ST"/>
    <property type="match status" value="1"/>
</dbReference>
<dbReference type="OrthoDB" id="4062651at2759"/>
<dbReference type="Pfam" id="PF07714">
    <property type="entry name" value="PK_Tyr_Ser-Thr"/>
    <property type="match status" value="1"/>
</dbReference>
<evidence type="ECO:0008006" key="6">
    <source>
        <dbReference type="Google" id="ProtNLM"/>
    </source>
</evidence>
<gene>
    <name evidence="4" type="ORF">CALCODRAFT_502466</name>
</gene>
<dbReference type="InParanoid" id="A0A165D8H4"/>
<dbReference type="SMART" id="SM00220">
    <property type="entry name" value="S_TKc"/>
    <property type="match status" value="1"/>
</dbReference>
<dbReference type="InterPro" id="IPR000719">
    <property type="entry name" value="Prot_kinase_dom"/>
</dbReference>
<dbReference type="STRING" id="1353952.A0A165D8H4"/>
<dbReference type="SUPFAM" id="SSF56112">
    <property type="entry name" value="Protein kinase-like (PK-like)"/>
    <property type="match status" value="1"/>
</dbReference>
<feature type="domain" description="Protein kinase" evidence="2">
    <location>
        <begin position="101"/>
        <end position="380"/>
    </location>
</feature>
<sequence>MASHLTVPRSVRAVSGTLTVTNGGGSSVHDANGNGTLMIDRLPCIYCGTRRLACDYKLPHCGGCVGRRDKTCTYDWTLGAHIYDLFPAGMNLNGQLRIALHEFQRHTAFGGAARVYKTGTSEAGFFAVKVLFENRDIQGRALQLATREAWTWSRLHHENIVPFTGIADLRSIAEGGLTQLCLVSPWMEAGHITFYVNSNSGVKRMRLLWDIVKGVEYLHANQVTHGDLKGNNVLVDLSSGHPRARLTDFGASYAKGSWSDNVHFASSSKAHWGNVRWMAFERIHSQDLRGPDANSQQSDVFEMMRTFLEVLTGKPPFQEVLESRIAHYVMEGKGNNPKRPQGRIDGLDDSMWRLMIACWNHDRNRRPGLANIYDEVEARVLSEALSSHDTAYLEAIDATGSAITRFVSHASPITRSMLLESLCYTLEHTPQALYEHVEFEKLLTAVIESLAPLAGDQPLDPNNAGLYKAAFRFLGTFARFAATIDPAAWILATQGRLSLSTLVSGILGAEYLDPEDFQDILSMVLQDMESSAEARSPAALDDALIRMSRLMGANSGESAHLEDYWQELLRHEFLQDQLLMRIHAEEESQVDWASIFSTIVSWLHDKAPTDPECDELLATLLGKVALHKFLGHSAREHEVDANLEAVALVLQLRNGFRPINQDDLETILPILCRYVEIRSEFDQVDPCMRLFAVPEFRDGLSTLIMLKNPPVHTALMWLARILKVASFRLIANPFDVLFPTLASLPWISLISVTAGYSSSDDHLLIGILDNLANARARACSMQDDLPPYQYMPGEDEELEQQVVLPLIARYLTATGDHSLFPACVRLITSPQSSLGPALVHAFTSVNATEQIFTATCKIWYWAYAHPTVDPSQSQLSRWILNNVPLDQQISNILLPELLPTRHDPLLRILAQRLDVQSKEELQSNIIPALLYLIQKYADRQWVASEYRIVDMVRNEKIIAAAFHVLNSRNLGAEIRSHAVGVIVAASRVTRGKSSFILQHLTRLEIRTMEHLISELNKIRYGLASFWELLLYRLLLDPMHISESNAALLPRLIPLAVAQIGRSDEQAAFPALLVIQRLYEMENNLSRFSSSLPAFISPKLPNWLLKNEREIKHILRTLPFVHSAGTPIPVSTDMLASFRDTMNLQMVQSPVSPQSPPPRSLGARTPSSDAHSAMTSPSLYGAGVPKRSWMNKFKGSK</sequence>
<dbReference type="GO" id="GO:0004674">
    <property type="term" value="F:protein serine/threonine kinase activity"/>
    <property type="evidence" value="ECO:0007669"/>
    <property type="project" value="TreeGrafter"/>
</dbReference>
<dbReference type="Gene3D" id="1.10.510.10">
    <property type="entry name" value="Transferase(Phosphotransferase) domain 1"/>
    <property type="match status" value="1"/>
</dbReference>